<dbReference type="OrthoDB" id="10263146at2759"/>
<name>A2DFB1_TRIV3</name>
<dbReference type="EMBL" id="DS113194">
    <property type="protein sequence ID" value="EAY20839.1"/>
    <property type="molecule type" value="Genomic_DNA"/>
</dbReference>
<reference evidence="1" key="2">
    <citation type="journal article" date="2007" name="Science">
        <title>Draft genome sequence of the sexually transmitted pathogen Trichomonas vaginalis.</title>
        <authorList>
            <person name="Carlton J.M."/>
            <person name="Hirt R.P."/>
            <person name="Silva J.C."/>
            <person name="Delcher A.L."/>
            <person name="Schatz M."/>
            <person name="Zhao Q."/>
            <person name="Wortman J.R."/>
            <person name="Bidwell S.L."/>
            <person name="Alsmark U.C.M."/>
            <person name="Besteiro S."/>
            <person name="Sicheritz-Ponten T."/>
            <person name="Noel C.J."/>
            <person name="Dacks J.B."/>
            <person name="Foster P.G."/>
            <person name="Simillion C."/>
            <person name="Van de Peer Y."/>
            <person name="Miranda-Saavedra D."/>
            <person name="Barton G.J."/>
            <person name="Westrop G.D."/>
            <person name="Mueller S."/>
            <person name="Dessi D."/>
            <person name="Fiori P.L."/>
            <person name="Ren Q."/>
            <person name="Paulsen I."/>
            <person name="Zhang H."/>
            <person name="Bastida-Corcuera F.D."/>
            <person name="Simoes-Barbosa A."/>
            <person name="Brown M.T."/>
            <person name="Hayes R.D."/>
            <person name="Mukherjee M."/>
            <person name="Okumura C.Y."/>
            <person name="Schneider R."/>
            <person name="Smith A.J."/>
            <person name="Vanacova S."/>
            <person name="Villalvazo M."/>
            <person name="Haas B.J."/>
            <person name="Pertea M."/>
            <person name="Feldblyum T.V."/>
            <person name="Utterback T.R."/>
            <person name="Shu C.L."/>
            <person name="Osoegawa K."/>
            <person name="de Jong P.J."/>
            <person name="Hrdy I."/>
            <person name="Horvathova L."/>
            <person name="Zubacova Z."/>
            <person name="Dolezal P."/>
            <person name="Malik S.B."/>
            <person name="Logsdon J.M. Jr."/>
            <person name="Henze K."/>
            <person name="Gupta A."/>
            <person name="Wang C.C."/>
            <person name="Dunne R.L."/>
            <person name="Upcroft J.A."/>
            <person name="Upcroft P."/>
            <person name="White O."/>
            <person name="Salzberg S.L."/>
            <person name="Tang P."/>
            <person name="Chiu C.-H."/>
            <person name="Lee Y.-S."/>
            <person name="Embley T.M."/>
            <person name="Coombs G.H."/>
            <person name="Mottram J.C."/>
            <person name="Tachezy J."/>
            <person name="Fraser-Liggett C.M."/>
            <person name="Johnson P.J."/>
        </authorList>
    </citation>
    <scope>NUCLEOTIDE SEQUENCE [LARGE SCALE GENOMIC DNA]</scope>
    <source>
        <strain evidence="1">G3</strain>
    </source>
</reference>
<dbReference type="KEGG" id="tva:5466384"/>
<accession>A2DFB1</accession>
<dbReference type="InParanoid" id="A2DFB1"/>
<dbReference type="VEuPathDB" id="TrichDB:TVAG_436630"/>
<keyword evidence="2" id="KW-1185">Reference proteome</keyword>
<proteinExistence type="predicted"/>
<dbReference type="SMR" id="A2DFB1"/>
<dbReference type="RefSeq" id="XP_001581825.1">
    <property type="nucleotide sequence ID" value="XM_001581775.1"/>
</dbReference>
<dbReference type="Proteomes" id="UP000001542">
    <property type="component" value="Unassembled WGS sequence"/>
</dbReference>
<gene>
    <name evidence="1" type="ORF">TVAG_436630</name>
</gene>
<evidence type="ECO:0000313" key="1">
    <source>
        <dbReference type="EMBL" id="EAY20839.1"/>
    </source>
</evidence>
<reference evidence="1" key="1">
    <citation type="submission" date="2006-10" db="EMBL/GenBank/DDBJ databases">
        <authorList>
            <person name="Amadeo P."/>
            <person name="Zhao Q."/>
            <person name="Wortman J."/>
            <person name="Fraser-Liggett C."/>
            <person name="Carlton J."/>
        </authorList>
    </citation>
    <scope>NUCLEOTIDE SEQUENCE</scope>
    <source>
        <strain evidence="1">G3</strain>
    </source>
</reference>
<sequence>MIEELNRRLDAISGYIDGVHQRAEDNTPESVPPYPNRYLRRKLVEEQIEQSLFSPNLKQLHESVPQKYVGPEFIRQLLEAENLEDDPVVDGPQKTKMYLDKTEMSSIQTLRYTEKAQHV</sequence>
<protein>
    <submittedName>
        <fullName evidence="1">Uncharacterized protein</fullName>
    </submittedName>
</protein>
<organism evidence="1 2">
    <name type="scientific">Trichomonas vaginalis (strain ATCC PRA-98 / G3)</name>
    <dbReference type="NCBI Taxonomy" id="412133"/>
    <lineage>
        <taxon>Eukaryota</taxon>
        <taxon>Metamonada</taxon>
        <taxon>Parabasalia</taxon>
        <taxon>Trichomonadida</taxon>
        <taxon>Trichomonadidae</taxon>
        <taxon>Trichomonas</taxon>
    </lineage>
</organism>
<dbReference type="VEuPathDB" id="TrichDB:TVAGG3_0565630"/>
<dbReference type="AlphaFoldDB" id="A2DFB1"/>
<evidence type="ECO:0000313" key="2">
    <source>
        <dbReference type="Proteomes" id="UP000001542"/>
    </source>
</evidence>